<dbReference type="Proteomes" id="UP001165653">
    <property type="component" value="Unassembled WGS sequence"/>
</dbReference>
<keyword evidence="1" id="KW-0328">Glycosyltransferase</keyword>
<dbReference type="Gene3D" id="3.40.50.11010">
    <property type="match status" value="1"/>
</dbReference>
<dbReference type="GO" id="GO:0016757">
    <property type="term" value="F:glycosyltransferase activity"/>
    <property type="evidence" value="ECO:0007669"/>
    <property type="project" value="UniProtKB-KW"/>
</dbReference>
<evidence type="ECO:0000313" key="1">
    <source>
        <dbReference type="EMBL" id="MCW1912951.1"/>
    </source>
</evidence>
<name>A0ABT3FZC9_9BACT</name>
<gene>
    <name evidence="1" type="ORF">OJ996_05170</name>
</gene>
<dbReference type="EMBL" id="JAPDDR010000002">
    <property type="protein sequence ID" value="MCW1912951.1"/>
    <property type="molecule type" value="Genomic_DNA"/>
</dbReference>
<proteinExistence type="predicted"/>
<dbReference type="RefSeq" id="WP_264511889.1">
    <property type="nucleotide sequence ID" value="NZ_JAPDDR010000002.1"/>
</dbReference>
<evidence type="ECO:0000313" key="2">
    <source>
        <dbReference type="Proteomes" id="UP001165653"/>
    </source>
</evidence>
<sequence>MNPINLPVQNTRLLISPRLNRKASAILRSPDDDEKSGGNKVESLPIIAICHLSWDWVWQRPQQFLSRMAKTHPVLFVELHCSPVSQGVTHLRTWEENHAVRILQIHLPQDRWHDGEYIDRERLRLLLEAMRIDLAGQFSDAILWINDPMAAPAYVGNLGEAMVVYDCMDELTQFAGAPAGLAEREARLVQQADVIFCGGQKMRTKRLPGNSNTHFYGTGVDCDHFAAALKPAPAHPDLKQLGGPVLGYFGVVDERIDYPLLAFLADHNPHWQIAMVGPFAKVDVAALPSRPNLHWLGPKPYQELPSLCRQMDVCLMPFALNEATEFINPTKALEYMAAGRPVVSTALDEVRSNFAVAARIASGPAEFARFCEEEITRPSAARVLKGLQLAQANTWERLVENMNNHIQEVVDSRGPQGIASRRAPSSNVATGIAPSYV</sequence>
<dbReference type="SUPFAM" id="SSF53756">
    <property type="entry name" value="UDP-Glycosyltransferase/glycogen phosphorylase"/>
    <property type="match status" value="1"/>
</dbReference>
<keyword evidence="2" id="KW-1185">Reference proteome</keyword>
<protein>
    <submittedName>
        <fullName evidence="1">Glycosyltransferase</fullName>
        <ecNumber evidence="1">2.4.-.-</ecNumber>
    </submittedName>
</protein>
<comment type="caution">
    <text evidence="1">The sequence shown here is derived from an EMBL/GenBank/DDBJ whole genome shotgun (WGS) entry which is preliminary data.</text>
</comment>
<keyword evidence="1" id="KW-0808">Transferase</keyword>
<organism evidence="1 2">
    <name type="scientific">Luteolibacter rhizosphaerae</name>
    <dbReference type="NCBI Taxonomy" id="2989719"/>
    <lineage>
        <taxon>Bacteria</taxon>
        <taxon>Pseudomonadati</taxon>
        <taxon>Verrucomicrobiota</taxon>
        <taxon>Verrucomicrobiia</taxon>
        <taxon>Verrucomicrobiales</taxon>
        <taxon>Verrucomicrobiaceae</taxon>
        <taxon>Luteolibacter</taxon>
    </lineage>
</organism>
<dbReference type="Gene3D" id="3.40.50.2000">
    <property type="entry name" value="Glycogen Phosphorylase B"/>
    <property type="match status" value="1"/>
</dbReference>
<reference evidence="1" key="1">
    <citation type="submission" date="2022-10" db="EMBL/GenBank/DDBJ databases">
        <title>Luteolibacter sp. GHJ8, whole genome shotgun sequencing project.</title>
        <authorList>
            <person name="Zhao G."/>
            <person name="Shen L."/>
        </authorList>
    </citation>
    <scope>NUCLEOTIDE SEQUENCE</scope>
    <source>
        <strain evidence="1">GHJ8</strain>
    </source>
</reference>
<accession>A0ABT3FZC9</accession>
<dbReference type="Pfam" id="PF13692">
    <property type="entry name" value="Glyco_trans_1_4"/>
    <property type="match status" value="1"/>
</dbReference>
<dbReference type="EC" id="2.4.-.-" evidence="1"/>